<dbReference type="SUPFAM" id="SSF52833">
    <property type="entry name" value="Thioredoxin-like"/>
    <property type="match status" value="1"/>
</dbReference>
<keyword evidence="2" id="KW-0408">Iron</keyword>
<evidence type="ECO:0000313" key="5">
    <source>
        <dbReference type="Proteomes" id="UP000265618"/>
    </source>
</evidence>
<evidence type="ECO:0000256" key="1">
    <source>
        <dbReference type="ARBA" id="ARBA00022723"/>
    </source>
</evidence>
<proteinExistence type="predicted"/>
<keyword evidence="5" id="KW-1185">Reference proteome</keyword>
<evidence type="ECO:0000256" key="2">
    <source>
        <dbReference type="ARBA" id="ARBA00023004"/>
    </source>
</evidence>
<keyword evidence="1" id="KW-0479">Metal-binding</keyword>
<sequence length="189" mass="19907">MSLRLLSSSGTCINMLASLRSVRPSLSALSACFSVSFCDDTELAHMLGRYPDHTASAVVPLLLMASERTGITDEVIAEIARETGSKASKVSAATDFYHMLNRHAPPKHDIKICTSPSCALGGSEALLAEIQAKADICNEGIPEGDALLVGVGECECLGACCSAPAAMVDGYIKDHLYMGDLDTIFESCC</sequence>
<dbReference type="InterPro" id="IPR042128">
    <property type="entry name" value="NuoE_dom"/>
</dbReference>
<gene>
    <name evidence="4" type="ORF">KIPB_000446</name>
</gene>
<dbReference type="InterPro" id="IPR036249">
    <property type="entry name" value="Thioredoxin-like_sf"/>
</dbReference>
<dbReference type="AlphaFoldDB" id="A0A9K3GEZ2"/>
<dbReference type="CDD" id="cd03064">
    <property type="entry name" value="TRX_Fd_NuoE"/>
    <property type="match status" value="1"/>
</dbReference>
<accession>A0A9K3GEZ2</accession>
<evidence type="ECO:0000256" key="3">
    <source>
        <dbReference type="ARBA" id="ARBA00023014"/>
    </source>
</evidence>
<dbReference type="GO" id="GO:0051536">
    <property type="term" value="F:iron-sulfur cluster binding"/>
    <property type="evidence" value="ECO:0007669"/>
    <property type="project" value="UniProtKB-KW"/>
</dbReference>
<organism evidence="4 5">
    <name type="scientific">Kipferlia bialata</name>
    <dbReference type="NCBI Taxonomy" id="797122"/>
    <lineage>
        <taxon>Eukaryota</taxon>
        <taxon>Metamonada</taxon>
        <taxon>Carpediemonas-like organisms</taxon>
        <taxon>Kipferlia</taxon>
    </lineage>
</organism>
<dbReference type="Proteomes" id="UP000265618">
    <property type="component" value="Unassembled WGS sequence"/>
</dbReference>
<dbReference type="PANTHER" id="PTHR10371:SF3">
    <property type="entry name" value="NADH DEHYDROGENASE [UBIQUINONE] FLAVOPROTEIN 2, MITOCHONDRIAL"/>
    <property type="match status" value="1"/>
</dbReference>
<evidence type="ECO:0000313" key="4">
    <source>
        <dbReference type="EMBL" id="GIQ79751.1"/>
    </source>
</evidence>
<reference evidence="4 5" key="1">
    <citation type="journal article" date="2018" name="PLoS ONE">
        <title>The draft genome of Kipferlia bialata reveals reductive genome evolution in fornicate parasites.</title>
        <authorList>
            <person name="Tanifuji G."/>
            <person name="Takabayashi S."/>
            <person name="Kume K."/>
            <person name="Takagi M."/>
            <person name="Nakayama T."/>
            <person name="Kamikawa R."/>
            <person name="Inagaki Y."/>
            <person name="Hashimoto T."/>
        </authorList>
    </citation>
    <scope>NUCLEOTIDE SEQUENCE [LARGE SCALE GENOMIC DNA]</scope>
    <source>
        <strain evidence="4">NY0173</strain>
    </source>
</reference>
<protein>
    <submittedName>
        <fullName evidence="4">Uncharacterized protein</fullName>
    </submittedName>
</protein>
<dbReference type="InterPro" id="IPR041921">
    <property type="entry name" value="NuoE_N"/>
</dbReference>
<keyword evidence="3" id="KW-0411">Iron-sulfur</keyword>
<name>A0A9K3GEZ2_9EUKA</name>
<dbReference type="Gene3D" id="3.40.30.10">
    <property type="entry name" value="Glutaredoxin"/>
    <property type="match status" value="1"/>
</dbReference>
<dbReference type="Pfam" id="PF01257">
    <property type="entry name" value="2Fe-2S_thioredx"/>
    <property type="match status" value="1"/>
</dbReference>
<dbReference type="GO" id="GO:0046872">
    <property type="term" value="F:metal ion binding"/>
    <property type="evidence" value="ECO:0007669"/>
    <property type="project" value="UniProtKB-KW"/>
</dbReference>
<comment type="caution">
    <text evidence="4">The sequence shown here is derived from an EMBL/GenBank/DDBJ whole genome shotgun (WGS) entry which is preliminary data.</text>
</comment>
<dbReference type="EMBL" id="BDIP01000051">
    <property type="protein sequence ID" value="GIQ79751.1"/>
    <property type="molecule type" value="Genomic_DNA"/>
</dbReference>
<dbReference type="GO" id="GO:0003954">
    <property type="term" value="F:NADH dehydrogenase activity"/>
    <property type="evidence" value="ECO:0007669"/>
    <property type="project" value="TreeGrafter"/>
</dbReference>
<dbReference type="PANTHER" id="PTHR10371">
    <property type="entry name" value="NADH DEHYDROGENASE UBIQUINONE FLAVOPROTEIN 2, MITOCHONDRIAL"/>
    <property type="match status" value="1"/>
</dbReference>
<dbReference type="Gene3D" id="1.10.10.1590">
    <property type="entry name" value="NADH-quinone oxidoreductase subunit E"/>
    <property type="match status" value="1"/>
</dbReference>